<evidence type="ECO:0000256" key="6">
    <source>
        <dbReference type="ARBA" id="ARBA00023002"/>
    </source>
</evidence>
<keyword evidence="4 13" id="KW-0521">NADP</keyword>
<feature type="domain" description="Dihydrodipicolinate reductase N-terminal" evidence="14">
    <location>
        <begin position="5"/>
        <end position="108"/>
    </location>
</feature>
<evidence type="ECO:0000256" key="13">
    <source>
        <dbReference type="HAMAP-Rule" id="MF_00102"/>
    </source>
</evidence>
<dbReference type="GO" id="GO:0051287">
    <property type="term" value="F:NAD binding"/>
    <property type="evidence" value="ECO:0007669"/>
    <property type="project" value="UniProtKB-UniRule"/>
</dbReference>
<feature type="binding site" evidence="13">
    <location>
        <begin position="105"/>
        <end position="108"/>
    </location>
    <ligand>
        <name>NAD(+)</name>
        <dbReference type="ChEBI" id="CHEBI:57540"/>
    </ligand>
</feature>
<keyword evidence="17" id="KW-1185">Reference proteome</keyword>
<feature type="binding site" evidence="13">
    <location>
        <begin position="152"/>
        <end position="153"/>
    </location>
    <ligand>
        <name>(S)-2,3,4,5-tetrahydrodipicolinate</name>
        <dbReference type="ChEBI" id="CHEBI:16845"/>
    </ligand>
</feature>
<feature type="active site" description="Proton donor" evidence="13">
    <location>
        <position position="146"/>
    </location>
</feature>
<dbReference type="RefSeq" id="WP_014435529.1">
    <property type="nucleotide sequence ID" value="NC_017080.1"/>
</dbReference>
<dbReference type="SUPFAM" id="SSF51735">
    <property type="entry name" value="NAD(P)-binding Rossmann-fold domains"/>
    <property type="match status" value="1"/>
</dbReference>
<sequence>MAPPIPIAVNGAAGRMGQRLLTLAEEDPALRPVAGFDIESPVTAAALREVNARALIDFSHADALEASAKAAAGAGAALILGTTGLDASHDGAIDAAAARVPVVAASNFSVVVNVLHHLAAEAVRLLQPDAAPGWDVEVMEMHHRYKKDAPSGTALALARTLAAAAGRDRSCIRLERHGDEATRDPGEITVQTLRVGDHPGEHTILLGAPGERLELKHVSTSRDSYATGALRAAAWAAGRPPGRYAIAEALGIG</sequence>
<dbReference type="InterPro" id="IPR022664">
    <property type="entry name" value="DapB_N_CS"/>
</dbReference>
<dbReference type="HAMAP" id="MF_00102">
    <property type="entry name" value="DapB"/>
    <property type="match status" value="1"/>
</dbReference>
<gene>
    <name evidence="13 16" type="primary">dapB</name>
    <name evidence="16" type="ordered locus">PSMK_01500</name>
</gene>
<reference evidence="16 17" key="1">
    <citation type="submission" date="2012-02" db="EMBL/GenBank/DDBJ databases">
        <title>Complete genome sequence of Phycisphaera mikurensis NBRC 102666.</title>
        <authorList>
            <person name="Ankai A."/>
            <person name="Hosoyama A."/>
            <person name="Terui Y."/>
            <person name="Sekine M."/>
            <person name="Fukai R."/>
            <person name="Kato Y."/>
            <person name="Nakamura S."/>
            <person name="Yamada-Narita S."/>
            <person name="Kawakoshi A."/>
            <person name="Fukunaga Y."/>
            <person name="Yamazaki S."/>
            <person name="Fujita N."/>
        </authorList>
    </citation>
    <scope>NUCLEOTIDE SEQUENCE [LARGE SCALE GENOMIC DNA]</scope>
    <source>
        <strain evidence="17">NBRC 102666 / KCTC 22515 / FYK2301M01</strain>
    </source>
</reference>
<dbReference type="STRING" id="1142394.PSMK_01500"/>
<dbReference type="GO" id="GO:0005829">
    <property type="term" value="C:cytosol"/>
    <property type="evidence" value="ECO:0007669"/>
    <property type="project" value="TreeGrafter"/>
</dbReference>
<dbReference type="AlphaFoldDB" id="I0IAM1"/>
<dbReference type="EMBL" id="AP012338">
    <property type="protein sequence ID" value="BAM02309.1"/>
    <property type="molecule type" value="Genomic_DNA"/>
</dbReference>
<protein>
    <recommendedName>
        <fullName evidence="10 13">4-hydroxy-tetrahydrodipicolinate reductase</fullName>
        <shortName evidence="13">HTPA reductase</shortName>
        <ecNumber evidence="10 13">1.17.1.8</ecNumber>
    </recommendedName>
</protein>
<evidence type="ECO:0000256" key="10">
    <source>
        <dbReference type="ARBA" id="ARBA00038983"/>
    </source>
</evidence>
<comment type="catalytic activity">
    <reaction evidence="12 13">
        <text>(S)-2,3,4,5-tetrahydrodipicolinate + NAD(+) + H2O = (2S,4S)-4-hydroxy-2,3,4,5-tetrahydrodipicolinate + NADH + H(+)</text>
        <dbReference type="Rhea" id="RHEA:35323"/>
        <dbReference type="ChEBI" id="CHEBI:15377"/>
        <dbReference type="ChEBI" id="CHEBI:15378"/>
        <dbReference type="ChEBI" id="CHEBI:16845"/>
        <dbReference type="ChEBI" id="CHEBI:57540"/>
        <dbReference type="ChEBI" id="CHEBI:57945"/>
        <dbReference type="ChEBI" id="CHEBI:67139"/>
        <dbReference type="EC" id="1.17.1.8"/>
    </reaction>
</comment>
<dbReference type="UniPathway" id="UPA00034">
    <property type="reaction ID" value="UER00018"/>
</dbReference>
<organism evidence="16 17">
    <name type="scientific">Phycisphaera mikurensis (strain NBRC 102666 / KCTC 22515 / FYK2301M01)</name>
    <dbReference type="NCBI Taxonomy" id="1142394"/>
    <lineage>
        <taxon>Bacteria</taxon>
        <taxon>Pseudomonadati</taxon>
        <taxon>Planctomycetota</taxon>
        <taxon>Phycisphaerae</taxon>
        <taxon>Phycisphaerales</taxon>
        <taxon>Phycisphaeraceae</taxon>
        <taxon>Phycisphaera</taxon>
    </lineage>
</organism>
<dbReference type="InterPro" id="IPR036291">
    <property type="entry name" value="NAD(P)-bd_dom_sf"/>
</dbReference>
<dbReference type="PIRSF" id="PIRSF000161">
    <property type="entry name" value="DHPR"/>
    <property type="match status" value="1"/>
</dbReference>
<keyword evidence="2 13" id="KW-0963">Cytoplasm</keyword>
<dbReference type="InterPro" id="IPR000846">
    <property type="entry name" value="DapB_N"/>
</dbReference>
<feature type="binding site" evidence="13">
    <location>
        <begin position="81"/>
        <end position="83"/>
    </location>
    <ligand>
        <name>NAD(+)</name>
        <dbReference type="ChEBI" id="CHEBI:57540"/>
    </ligand>
</feature>
<accession>I0IAM1</accession>
<evidence type="ECO:0000256" key="3">
    <source>
        <dbReference type="ARBA" id="ARBA00022605"/>
    </source>
</evidence>
<evidence type="ECO:0000313" key="16">
    <source>
        <dbReference type="EMBL" id="BAM02309.1"/>
    </source>
</evidence>
<feature type="active site" description="Proton donor/acceptor" evidence="13">
    <location>
        <position position="142"/>
    </location>
</feature>
<dbReference type="OrthoDB" id="9790352at2"/>
<dbReference type="EC" id="1.17.1.8" evidence="10 13"/>
<keyword evidence="3 13" id="KW-0028">Amino-acid biosynthesis</keyword>
<evidence type="ECO:0000256" key="8">
    <source>
        <dbReference type="ARBA" id="ARBA00023154"/>
    </source>
</evidence>
<dbReference type="GO" id="GO:0019877">
    <property type="term" value="P:diaminopimelate biosynthetic process"/>
    <property type="evidence" value="ECO:0007669"/>
    <property type="project" value="UniProtKB-UniRule"/>
</dbReference>
<evidence type="ECO:0000256" key="5">
    <source>
        <dbReference type="ARBA" id="ARBA00022915"/>
    </source>
</evidence>
<dbReference type="PANTHER" id="PTHR20836:SF0">
    <property type="entry name" value="4-HYDROXY-TETRAHYDRODIPICOLINATE REDUCTASE 1, CHLOROPLASTIC-RELATED"/>
    <property type="match status" value="1"/>
</dbReference>
<dbReference type="eggNOG" id="COG0289">
    <property type="taxonomic scope" value="Bacteria"/>
</dbReference>
<keyword evidence="8 13" id="KW-0457">Lysine biosynthesis</keyword>
<dbReference type="GO" id="GO:0009089">
    <property type="term" value="P:lysine biosynthetic process via diaminopimelate"/>
    <property type="evidence" value="ECO:0007669"/>
    <property type="project" value="UniProtKB-UniRule"/>
</dbReference>
<feature type="binding site" evidence="13">
    <location>
        <position position="143"/>
    </location>
    <ligand>
        <name>(S)-2,3,4,5-tetrahydrodipicolinate</name>
        <dbReference type="ChEBI" id="CHEBI:16845"/>
    </ligand>
</feature>
<dbReference type="PANTHER" id="PTHR20836">
    <property type="entry name" value="DIHYDRODIPICOLINATE REDUCTASE"/>
    <property type="match status" value="1"/>
</dbReference>
<dbReference type="GO" id="GO:0050661">
    <property type="term" value="F:NADP binding"/>
    <property type="evidence" value="ECO:0007669"/>
    <property type="project" value="UniProtKB-UniRule"/>
</dbReference>
<dbReference type="HOGENOM" id="CLU_047479_2_1_0"/>
<dbReference type="GO" id="GO:0016726">
    <property type="term" value="F:oxidoreductase activity, acting on CH or CH2 groups, NAD or NADP as acceptor"/>
    <property type="evidence" value="ECO:0007669"/>
    <property type="project" value="UniProtKB-UniRule"/>
</dbReference>
<keyword evidence="5 13" id="KW-0220">Diaminopimelate biosynthesis</keyword>
<feature type="domain" description="Dihydrodipicolinate reductase C-terminal" evidence="15">
    <location>
        <begin position="112"/>
        <end position="249"/>
    </location>
</feature>
<evidence type="ECO:0000256" key="11">
    <source>
        <dbReference type="ARBA" id="ARBA00049080"/>
    </source>
</evidence>
<feature type="binding site" evidence="13">
    <location>
        <position position="39"/>
    </location>
    <ligand>
        <name>NAD(+)</name>
        <dbReference type="ChEBI" id="CHEBI:57540"/>
    </ligand>
</feature>
<comment type="similarity">
    <text evidence="1 13">Belongs to the DapB family.</text>
</comment>
<evidence type="ECO:0000256" key="7">
    <source>
        <dbReference type="ARBA" id="ARBA00023027"/>
    </source>
</evidence>
<comment type="subunit">
    <text evidence="13">Homotetramer.</text>
</comment>
<keyword evidence="6 13" id="KW-0560">Oxidoreductase</keyword>
<evidence type="ECO:0000259" key="14">
    <source>
        <dbReference type="Pfam" id="PF01113"/>
    </source>
</evidence>
<evidence type="ECO:0000256" key="9">
    <source>
        <dbReference type="ARBA" id="ARBA00037922"/>
    </source>
</evidence>
<dbReference type="NCBIfam" id="TIGR00036">
    <property type="entry name" value="dapB"/>
    <property type="match status" value="1"/>
</dbReference>
<comment type="caution">
    <text evidence="13">Was originally thought to be a dihydrodipicolinate reductase (DHDPR), catalyzing the conversion of dihydrodipicolinate to tetrahydrodipicolinate. However, it was shown in E.coli that the substrate of the enzymatic reaction is not dihydrodipicolinate (DHDP) but in fact (2S,4S)-4-hydroxy-2,3,4,5-tetrahydrodipicolinic acid (HTPA), the product released by the DapA-catalyzed reaction.</text>
</comment>
<evidence type="ECO:0000256" key="4">
    <source>
        <dbReference type="ARBA" id="ARBA00022857"/>
    </source>
</evidence>
<comment type="catalytic activity">
    <reaction evidence="11 13">
        <text>(S)-2,3,4,5-tetrahydrodipicolinate + NADP(+) + H2O = (2S,4S)-4-hydroxy-2,3,4,5-tetrahydrodipicolinate + NADPH + H(+)</text>
        <dbReference type="Rhea" id="RHEA:35331"/>
        <dbReference type="ChEBI" id="CHEBI:15377"/>
        <dbReference type="ChEBI" id="CHEBI:15378"/>
        <dbReference type="ChEBI" id="CHEBI:16845"/>
        <dbReference type="ChEBI" id="CHEBI:57783"/>
        <dbReference type="ChEBI" id="CHEBI:58349"/>
        <dbReference type="ChEBI" id="CHEBI:67139"/>
        <dbReference type="EC" id="1.17.1.8"/>
    </reaction>
</comment>
<keyword evidence="7 13" id="KW-0520">NAD</keyword>
<evidence type="ECO:0000256" key="2">
    <source>
        <dbReference type="ARBA" id="ARBA00022490"/>
    </source>
</evidence>
<comment type="function">
    <text evidence="13">Catalyzes the conversion of 4-hydroxy-tetrahydrodipicolinate (HTPA) to tetrahydrodipicolinate.</text>
</comment>
<dbReference type="Gene3D" id="3.30.360.10">
    <property type="entry name" value="Dihydrodipicolinate Reductase, domain 2"/>
    <property type="match status" value="1"/>
</dbReference>
<dbReference type="InterPro" id="IPR022663">
    <property type="entry name" value="DapB_C"/>
</dbReference>
<feature type="binding site" evidence="13">
    <location>
        <begin position="11"/>
        <end position="16"/>
    </location>
    <ligand>
        <name>NAD(+)</name>
        <dbReference type="ChEBI" id="CHEBI:57540"/>
    </ligand>
</feature>
<evidence type="ECO:0000313" key="17">
    <source>
        <dbReference type="Proteomes" id="UP000007881"/>
    </source>
</evidence>
<dbReference type="Proteomes" id="UP000007881">
    <property type="component" value="Chromosome"/>
</dbReference>
<comment type="caution">
    <text evidence="13">Lacks conserved residue(s) required for the propagation of feature annotation.</text>
</comment>
<proteinExistence type="inferred from homology"/>
<comment type="pathway">
    <text evidence="9 13">Amino-acid biosynthesis; L-lysine biosynthesis via DAP pathway; (S)-tetrahydrodipicolinate from L-aspartate: step 4/4.</text>
</comment>
<dbReference type="SUPFAM" id="SSF55347">
    <property type="entry name" value="Glyceraldehyde-3-phosphate dehydrogenase-like, C-terminal domain"/>
    <property type="match status" value="1"/>
</dbReference>
<dbReference type="InterPro" id="IPR023940">
    <property type="entry name" value="DHDPR_bac"/>
</dbReference>
<evidence type="ECO:0000256" key="12">
    <source>
        <dbReference type="ARBA" id="ARBA00049396"/>
    </source>
</evidence>
<dbReference type="GO" id="GO:0008839">
    <property type="term" value="F:4-hydroxy-tetrahydrodipicolinate reductase"/>
    <property type="evidence" value="ECO:0007669"/>
    <property type="project" value="UniProtKB-UniRule"/>
</dbReference>
<dbReference type="PROSITE" id="PS01298">
    <property type="entry name" value="DAPB"/>
    <property type="match status" value="1"/>
</dbReference>
<dbReference type="Pfam" id="PF05173">
    <property type="entry name" value="DapB_C"/>
    <property type="match status" value="1"/>
</dbReference>
<name>I0IAM1_PHYMF</name>
<comment type="subcellular location">
    <subcellularLocation>
        <location evidence="13">Cytoplasm</location>
    </subcellularLocation>
</comment>
<dbReference type="Pfam" id="PF01113">
    <property type="entry name" value="DapB_N"/>
    <property type="match status" value="1"/>
</dbReference>
<evidence type="ECO:0000259" key="15">
    <source>
        <dbReference type="Pfam" id="PF05173"/>
    </source>
</evidence>
<dbReference type="KEGG" id="phm:PSMK_01500"/>
<evidence type="ECO:0000256" key="1">
    <source>
        <dbReference type="ARBA" id="ARBA00006642"/>
    </source>
</evidence>
<dbReference type="Gene3D" id="3.40.50.720">
    <property type="entry name" value="NAD(P)-binding Rossmann-like Domain"/>
    <property type="match status" value="1"/>
</dbReference>